<dbReference type="InterPro" id="IPR011030">
    <property type="entry name" value="Lipovitellin_superhlx_dom"/>
</dbReference>
<evidence type="ECO:0000256" key="3">
    <source>
        <dbReference type="ARBA" id="ARBA00022525"/>
    </source>
</evidence>
<dbReference type="FunFam" id="2.30.230.10:FF:000007">
    <property type="entry name" value="Apolipoprotein lipid transfer particle"/>
    <property type="match status" value="1"/>
</dbReference>
<evidence type="ECO:0000313" key="13">
    <source>
        <dbReference type="EnsemblMetazoa" id="AMEM007472-PA"/>
    </source>
</evidence>
<dbReference type="InterPro" id="IPR015817">
    <property type="entry name" value="Vitellinogen_open_b-sht_sub1"/>
</dbReference>
<dbReference type="InterPro" id="IPR015819">
    <property type="entry name" value="Lipid_transp_b-sht_shell"/>
</dbReference>
<keyword evidence="6" id="KW-0445">Lipid transport</keyword>
<feature type="chain" id="PRO_5008138995" description="Vitellogenin domain-containing protein" evidence="11">
    <location>
        <begin position="24"/>
        <end position="1026"/>
    </location>
</feature>
<evidence type="ECO:0000256" key="11">
    <source>
        <dbReference type="SAM" id="SignalP"/>
    </source>
</evidence>
<dbReference type="SUPFAM" id="SSF48431">
    <property type="entry name" value="Lipovitellin-phosvitin complex, superhelical domain"/>
    <property type="match status" value="1"/>
</dbReference>
<dbReference type="EnsemblMetazoa" id="AMEM007472-RA">
    <property type="protein sequence ID" value="AMEM007472-PA"/>
    <property type="gene ID" value="AMEM007472"/>
</dbReference>
<evidence type="ECO:0000259" key="12">
    <source>
        <dbReference type="PROSITE" id="PS51211"/>
    </source>
</evidence>
<accession>A0A182V1W1</accession>
<dbReference type="Pfam" id="PF09172">
    <property type="entry name" value="Vit_open_b-sht"/>
    <property type="match status" value="1"/>
</dbReference>
<dbReference type="GO" id="GO:0005319">
    <property type="term" value="F:lipid transporter activity"/>
    <property type="evidence" value="ECO:0007669"/>
    <property type="project" value="InterPro"/>
</dbReference>
<dbReference type="Pfam" id="PF01347">
    <property type="entry name" value="Vitellogenin_N"/>
    <property type="match status" value="2"/>
</dbReference>
<dbReference type="InterPro" id="IPR009454">
    <property type="entry name" value="Lipid_transpt_open_b-sht"/>
</dbReference>
<evidence type="ECO:0000313" key="14">
    <source>
        <dbReference type="Proteomes" id="UP000075903"/>
    </source>
</evidence>
<feature type="domain" description="Vitellogenin" evidence="12">
    <location>
        <begin position="48"/>
        <end position="520"/>
    </location>
</feature>
<dbReference type="InterPro" id="IPR001747">
    <property type="entry name" value="Vitellogenin_N"/>
</dbReference>
<dbReference type="SMART" id="SM01169">
    <property type="entry name" value="DUF1943"/>
    <property type="match status" value="1"/>
</dbReference>
<comment type="subcellular location">
    <subcellularLocation>
        <location evidence="1">Secreted</location>
    </subcellularLocation>
</comment>
<evidence type="ECO:0000256" key="7">
    <source>
        <dbReference type="ARBA" id="ARBA00023157"/>
    </source>
</evidence>
<dbReference type="Gene3D" id="2.30.230.10">
    <property type="entry name" value="Lipovitellin, beta-sheet shell regions, chain A"/>
    <property type="match status" value="1"/>
</dbReference>
<dbReference type="PANTHER" id="PTHR23345:SF15">
    <property type="entry name" value="VITELLOGENIN 1-RELATED"/>
    <property type="match status" value="1"/>
</dbReference>
<name>A0A182V1W1_ANOME</name>
<dbReference type="InterPro" id="IPR015816">
    <property type="entry name" value="Vitellinogen_b-sht_N"/>
</dbReference>
<dbReference type="VEuPathDB" id="VectorBase:AMEM21_002026"/>
<keyword evidence="4 11" id="KW-0732">Signal</keyword>
<reference evidence="13" key="1">
    <citation type="submission" date="2020-05" db="UniProtKB">
        <authorList>
            <consortium name="EnsemblMetazoa"/>
        </authorList>
    </citation>
    <scope>IDENTIFICATION</scope>
    <source>
        <strain evidence="13">MAF</strain>
    </source>
</reference>
<dbReference type="InterPro" id="IPR015255">
    <property type="entry name" value="Vitellinogen_open_b-sht"/>
</dbReference>
<dbReference type="FunFam" id="2.20.50.20:FF:000003">
    <property type="entry name" value="Microsomal triglyceride transfer protein large subunit"/>
    <property type="match status" value="1"/>
</dbReference>
<evidence type="ECO:0000256" key="5">
    <source>
        <dbReference type="ARBA" id="ARBA00022761"/>
    </source>
</evidence>
<feature type="compositionally biased region" description="Acidic residues" evidence="10">
    <location>
        <begin position="111"/>
        <end position="122"/>
    </location>
</feature>
<sequence>MEKHTSVANGLVFILMVVLAVEGYKRNPLRDPQICGRPVCYNSTKFNYNVGHLYKYDHSMYVKTAVVGSSDNTSELHISSIVEVDFHAPCQGILRLHSIEVRERAERPVEEVEFEYGDEPEDTQPPAVDEQNGMHPKSDVIAEELMRFELRFDFHDGMIGELCHEDDEPVWTLNLKRGILSALQNTMPRLDIDYDTTETDVSGICDVQYKTNGRNGTGLLFRKTKDLASCRRRHKTKSFIQTVPYDFRTIMIDNSIYKSVACYERHQFVPFSNGLAGAVTETYNRLELTDEETYSQESNNEIDIQRRSSLLYDHTPSVHETHDEIKASRELLIELCVHGFPNIKLTLMKDQIVENNVEPALANKWMESFAFLTRPNEEVLEAMLELMKHGKESGDQTYLLSATTVVNTFCKIHFDCDEIEEVQAIVQYLEEELLDTIEGVEIMAENDPQKRERVIVLLMSLGNMGVINKRLNFELRTIIESERYPTEVRVEAVNVFRRSDCTRTKEYFLKLYSSFLLDVEAQGLLAENDLDSKFNLDIRKFSRNYEQTLFFDEYNFGMTVDSNVIFSTESYVPRSVRLNLTTDLFGESINFLELNVRLEGLEQSVHHLFGPNGTYSAKKVGERVDTYMKFLRQYVPTKVLELFDGESSWRDYLQDPEESSRQKRAVERLPQVIARQIQEDVDRLGFQLKGNFDKPQVTIGVKIFGNDLHYYSNGLELFKISDERKKLASLFDGKESSYTKSSTLAAHLKLRGSDQAVLQVSLPQERNDIFSICSEMFVLTERRELQQAGIERRYSNSTCTWPFIDQAIGLKMCTNYSLPDVSNTGKDVEVPSLILSGPVNFDVSLEKADPTAKMFVLKYSWAERQNQTIVGVVFETPNSQIPRIFRTNITNEVQRKTASMSFVNGNISHKAIGLYINNPNQLRVEMSLNVNDRKYLALELHLNKTDTRNGRMYYPSFYLSVNHERIAGLGGQIKYTARKNISLWEYIVMIETRRVRATATGYVSVSHNMTYMIHNTVEYREVIQNN</sequence>
<protein>
    <recommendedName>
        <fullName evidence="12">Vitellogenin domain-containing protein</fullName>
    </recommendedName>
</protein>
<dbReference type="PROSITE" id="PS51211">
    <property type="entry name" value="VITELLOGENIN"/>
    <property type="match status" value="1"/>
</dbReference>
<evidence type="ECO:0000256" key="8">
    <source>
        <dbReference type="ARBA" id="ARBA00023180"/>
    </source>
</evidence>
<dbReference type="Gene3D" id="2.20.50.20">
    <property type="entry name" value="Lipovitellin. Chain A, domain 3"/>
    <property type="match status" value="1"/>
</dbReference>
<dbReference type="InterPro" id="IPR050733">
    <property type="entry name" value="Vitellogenin/Apolipophorin"/>
</dbReference>
<evidence type="ECO:0000256" key="9">
    <source>
        <dbReference type="PROSITE-ProRule" id="PRU00557"/>
    </source>
</evidence>
<evidence type="ECO:0000256" key="2">
    <source>
        <dbReference type="ARBA" id="ARBA00022448"/>
    </source>
</evidence>
<dbReference type="GO" id="GO:0005576">
    <property type="term" value="C:extracellular region"/>
    <property type="evidence" value="ECO:0007669"/>
    <property type="project" value="UniProtKB-SubCell"/>
</dbReference>
<dbReference type="SUPFAM" id="SSF56968">
    <property type="entry name" value="Lipovitellin-phosvitin complex, beta-sheet shell regions"/>
    <property type="match status" value="2"/>
</dbReference>
<keyword evidence="3" id="KW-0964">Secreted</keyword>
<evidence type="ECO:0000256" key="4">
    <source>
        <dbReference type="ARBA" id="ARBA00022729"/>
    </source>
</evidence>
<dbReference type="GO" id="GO:0045735">
    <property type="term" value="F:nutrient reservoir activity"/>
    <property type="evidence" value="ECO:0007669"/>
    <property type="project" value="UniProtKB-KW"/>
</dbReference>
<keyword evidence="2" id="KW-0813">Transport</keyword>
<dbReference type="SMART" id="SM00638">
    <property type="entry name" value="LPD_N"/>
    <property type="match status" value="1"/>
</dbReference>
<dbReference type="PANTHER" id="PTHR23345">
    <property type="entry name" value="VITELLOGENIN-RELATED"/>
    <property type="match status" value="1"/>
</dbReference>
<feature type="signal peptide" evidence="11">
    <location>
        <begin position="1"/>
        <end position="23"/>
    </location>
</feature>
<feature type="region of interest" description="Disordered" evidence="10">
    <location>
        <begin position="111"/>
        <end position="134"/>
    </location>
</feature>
<keyword evidence="5" id="KW-0758">Storage protein</keyword>
<comment type="caution">
    <text evidence="9">Lacks conserved residue(s) required for the propagation of feature annotation.</text>
</comment>
<keyword evidence="14" id="KW-1185">Reference proteome</keyword>
<dbReference type="Proteomes" id="UP000075903">
    <property type="component" value="Unassembled WGS sequence"/>
</dbReference>
<evidence type="ECO:0000256" key="10">
    <source>
        <dbReference type="SAM" id="MobiDB-lite"/>
    </source>
</evidence>
<dbReference type="Pfam" id="PF06448">
    <property type="entry name" value="DUF1081"/>
    <property type="match status" value="1"/>
</dbReference>
<organism evidence="13 14">
    <name type="scientific">Anopheles merus</name>
    <name type="common">Mosquito</name>
    <dbReference type="NCBI Taxonomy" id="30066"/>
    <lineage>
        <taxon>Eukaryota</taxon>
        <taxon>Metazoa</taxon>
        <taxon>Ecdysozoa</taxon>
        <taxon>Arthropoda</taxon>
        <taxon>Hexapoda</taxon>
        <taxon>Insecta</taxon>
        <taxon>Pterygota</taxon>
        <taxon>Neoptera</taxon>
        <taxon>Endopterygota</taxon>
        <taxon>Diptera</taxon>
        <taxon>Nematocera</taxon>
        <taxon>Culicoidea</taxon>
        <taxon>Culicidae</taxon>
        <taxon>Anophelinae</taxon>
        <taxon>Anopheles</taxon>
    </lineage>
</organism>
<dbReference type="STRING" id="30066.A0A182V1W1"/>
<dbReference type="AlphaFoldDB" id="A0A182V1W1"/>
<proteinExistence type="predicted"/>
<keyword evidence="7" id="KW-1015">Disulfide bond</keyword>
<evidence type="ECO:0000256" key="6">
    <source>
        <dbReference type="ARBA" id="ARBA00023055"/>
    </source>
</evidence>
<dbReference type="VEuPathDB" id="VectorBase:AMEM007472"/>
<keyword evidence="8" id="KW-0325">Glycoprotein</keyword>
<evidence type="ECO:0000256" key="1">
    <source>
        <dbReference type="ARBA" id="ARBA00004613"/>
    </source>
</evidence>